<comment type="similarity">
    <text evidence="10">Belongs to the DHHC palmitoyltransferase family.</text>
</comment>
<dbReference type="PANTHER" id="PTHR12246">
    <property type="entry name" value="PALMITOYLTRANSFERASE ZDHHC16"/>
    <property type="match status" value="1"/>
</dbReference>
<keyword evidence="13" id="KW-1185">Reference proteome</keyword>
<name>S7WB63_SPRLO</name>
<dbReference type="GO" id="GO:0016020">
    <property type="term" value="C:membrane"/>
    <property type="evidence" value="ECO:0007669"/>
    <property type="project" value="UniProtKB-SubCell"/>
</dbReference>
<comment type="domain">
    <text evidence="10">The DHHC domain is required for palmitoyltransferase activity.</text>
</comment>
<keyword evidence="3 10" id="KW-0812">Transmembrane</keyword>
<accession>S7WB63</accession>
<keyword evidence="8 10" id="KW-0012">Acyltransferase</keyword>
<organism evidence="12 13">
    <name type="scientific">Spraguea lophii (strain 42_110)</name>
    <name type="common">Microsporidian parasite</name>
    <dbReference type="NCBI Taxonomy" id="1358809"/>
    <lineage>
        <taxon>Eukaryota</taxon>
        <taxon>Fungi</taxon>
        <taxon>Fungi incertae sedis</taxon>
        <taxon>Microsporidia</taxon>
        <taxon>Spragueidae</taxon>
        <taxon>Spraguea</taxon>
    </lineage>
</organism>
<sequence length="296" mass="35513">MPFLILDYHSGLNIKIFCLLMGSNKEKNTRFIIVILLIFYLHLIPQALIVIKKEMKKLDIAMLLILNGSSLMIYIYIYLCKTNGGKVEMNDEMDYLLFKSNGSRYCRKCDNFKPERAHHCSRCKSCIKKMDHHCDWLLVCVNSDNHGYFIRLLFFCLLSMLINMFWLMYTYIVDFKTKRFHWILNILFILHFVLNFFFFVVVSVFFYYRVKEVLLNMTYIEHEKYKDVKAYGMECRKSPYDLGYFKNLEQALGKFYFLYLYGENCDGINFKKTYEITTDWPPFKFRNTIAETVIPV</sequence>
<evidence type="ECO:0000256" key="6">
    <source>
        <dbReference type="ARBA" id="ARBA00023139"/>
    </source>
</evidence>
<evidence type="ECO:0000256" key="7">
    <source>
        <dbReference type="ARBA" id="ARBA00023288"/>
    </source>
</evidence>
<evidence type="ECO:0000256" key="4">
    <source>
        <dbReference type="ARBA" id="ARBA00022989"/>
    </source>
</evidence>
<gene>
    <name evidence="12" type="ORF">SLOPH_1774</name>
</gene>
<evidence type="ECO:0000313" key="12">
    <source>
        <dbReference type="EMBL" id="EPR79052.1"/>
    </source>
</evidence>
<dbReference type="EC" id="2.3.1.225" evidence="10"/>
<dbReference type="Pfam" id="PF01529">
    <property type="entry name" value="DHHC"/>
    <property type="match status" value="1"/>
</dbReference>
<comment type="caution">
    <text evidence="12">The sequence shown here is derived from an EMBL/GenBank/DDBJ whole genome shotgun (WGS) entry which is preliminary data.</text>
</comment>
<dbReference type="InterPro" id="IPR001594">
    <property type="entry name" value="Palmitoyltrfase_DHHC"/>
</dbReference>
<dbReference type="InParanoid" id="S7WB63"/>
<dbReference type="AlphaFoldDB" id="S7WB63"/>
<keyword evidence="5 10" id="KW-0472">Membrane</keyword>
<dbReference type="PROSITE" id="PS50216">
    <property type="entry name" value="DHHC"/>
    <property type="match status" value="1"/>
</dbReference>
<dbReference type="VEuPathDB" id="MicrosporidiaDB:SLOPH_1774"/>
<keyword evidence="6" id="KW-0564">Palmitate</keyword>
<feature type="domain" description="Palmitoyltransferase DHHC" evidence="11">
    <location>
        <begin position="100"/>
        <end position="225"/>
    </location>
</feature>
<keyword evidence="2 10" id="KW-0808">Transferase</keyword>
<feature type="transmembrane region" description="Helical" evidence="10">
    <location>
        <begin position="148"/>
        <end position="170"/>
    </location>
</feature>
<comment type="subcellular location">
    <subcellularLocation>
        <location evidence="1">Membrane</location>
        <topology evidence="1">Multi-pass membrane protein</topology>
    </subcellularLocation>
</comment>
<evidence type="ECO:0000313" key="13">
    <source>
        <dbReference type="Proteomes" id="UP000014978"/>
    </source>
</evidence>
<keyword evidence="4 10" id="KW-1133">Transmembrane helix</keyword>
<reference evidence="13" key="1">
    <citation type="journal article" date="2013" name="PLoS Genet.">
        <title>The genome of Spraguea lophii and the basis of host-microsporidian interactions.</title>
        <authorList>
            <person name="Campbell S.E."/>
            <person name="Williams T.A."/>
            <person name="Yousuf A."/>
            <person name="Soanes D.M."/>
            <person name="Paszkiewicz K.H."/>
            <person name="Williams B.A.P."/>
        </authorList>
    </citation>
    <scope>NUCLEOTIDE SEQUENCE [LARGE SCALE GENOMIC DNA]</scope>
    <source>
        <strain evidence="13">42_110</strain>
    </source>
</reference>
<keyword evidence="7" id="KW-0449">Lipoprotein</keyword>
<evidence type="ECO:0000256" key="10">
    <source>
        <dbReference type="RuleBase" id="RU079119"/>
    </source>
</evidence>
<protein>
    <recommendedName>
        <fullName evidence="10">Palmitoyltransferase</fullName>
        <ecNumber evidence="10">2.3.1.225</ecNumber>
    </recommendedName>
</protein>
<feature type="transmembrane region" description="Helical" evidence="10">
    <location>
        <begin position="182"/>
        <end position="208"/>
    </location>
</feature>
<evidence type="ECO:0000256" key="5">
    <source>
        <dbReference type="ARBA" id="ARBA00023136"/>
    </source>
</evidence>
<evidence type="ECO:0000256" key="8">
    <source>
        <dbReference type="ARBA" id="ARBA00023315"/>
    </source>
</evidence>
<evidence type="ECO:0000259" key="11">
    <source>
        <dbReference type="Pfam" id="PF01529"/>
    </source>
</evidence>
<dbReference type="EMBL" id="ATCN01000420">
    <property type="protein sequence ID" value="EPR79052.1"/>
    <property type="molecule type" value="Genomic_DNA"/>
</dbReference>
<evidence type="ECO:0000256" key="9">
    <source>
        <dbReference type="ARBA" id="ARBA00048048"/>
    </source>
</evidence>
<feature type="transmembrane region" description="Helical" evidence="10">
    <location>
        <begin position="31"/>
        <end position="51"/>
    </location>
</feature>
<evidence type="ECO:0000256" key="1">
    <source>
        <dbReference type="ARBA" id="ARBA00004141"/>
    </source>
</evidence>
<feature type="transmembrane region" description="Helical" evidence="10">
    <location>
        <begin position="58"/>
        <end position="79"/>
    </location>
</feature>
<dbReference type="HOGENOM" id="CLU_027721_6_0_1"/>
<evidence type="ECO:0000256" key="2">
    <source>
        <dbReference type="ARBA" id="ARBA00022679"/>
    </source>
</evidence>
<dbReference type="InterPro" id="IPR039859">
    <property type="entry name" value="PFA4/ZDH16/20/ERF2-like"/>
</dbReference>
<dbReference type="Proteomes" id="UP000014978">
    <property type="component" value="Unassembled WGS sequence"/>
</dbReference>
<evidence type="ECO:0000256" key="3">
    <source>
        <dbReference type="ARBA" id="ARBA00022692"/>
    </source>
</evidence>
<dbReference type="OrthoDB" id="331948at2759"/>
<proteinExistence type="inferred from homology"/>
<dbReference type="OMA" id="CEQWPPR"/>
<comment type="catalytic activity">
    <reaction evidence="9 10">
        <text>L-cysteinyl-[protein] + hexadecanoyl-CoA = S-hexadecanoyl-L-cysteinyl-[protein] + CoA</text>
        <dbReference type="Rhea" id="RHEA:36683"/>
        <dbReference type="Rhea" id="RHEA-COMP:10131"/>
        <dbReference type="Rhea" id="RHEA-COMP:11032"/>
        <dbReference type="ChEBI" id="CHEBI:29950"/>
        <dbReference type="ChEBI" id="CHEBI:57287"/>
        <dbReference type="ChEBI" id="CHEBI:57379"/>
        <dbReference type="ChEBI" id="CHEBI:74151"/>
        <dbReference type="EC" id="2.3.1.225"/>
    </reaction>
</comment>
<dbReference type="STRING" id="1358809.S7WB63"/>
<dbReference type="GO" id="GO:0019706">
    <property type="term" value="F:protein-cysteine S-palmitoyltransferase activity"/>
    <property type="evidence" value="ECO:0007669"/>
    <property type="project" value="UniProtKB-EC"/>
</dbReference>